<reference evidence="1 2" key="1">
    <citation type="submission" date="2024-05" db="EMBL/GenBank/DDBJ databases">
        <authorList>
            <person name="De Oliveira J.P."/>
            <person name="Noriler S.A."/>
            <person name="De Oliveira A.G."/>
            <person name="Sipoli D.S."/>
        </authorList>
    </citation>
    <scope>NUCLEOTIDE SEQUENCE [LARGE SCALE GENOMIC DNA]</scope>
    <source>
        <strain evidence="1 2">LABIM186</strain>
    </source>
</reference>
<sequence>MLRFFQRLFFKSDNNDALSASAPPRNQPSSPISVIYNEQGVRLYFEGEVKQSVAWGEIDLIAIRIEEEFLPFPYWHIGNQENLLCIPNDAVGGNELFFDGFSKYIKGYKSDETFKTIIDGFCYNGRHIHSLAGRECNCSLTIPLRGVVSRCARQCQPPLRISICPHIKRLGKPCEQSMRLQWWLLRRHHNLAEG</sequence>
<dbReference type="EMBL" id="JBDQQU010000002">
    <property type="protein sequence ID" value="MEO3953455.1"/>
    <property type="molecule type" value="Genomic_DNA"/>
</dbReference>
<name>A0ABV0H1M2_9NEIS</name>
<dbReference type="Proteomes" id="UP001438292">
    <property type="component" value="Unassembled WGS sequence"/>
</dbReference>
<evidence type="ECO:0000313" key="1">
    <source>
        <dbReference type="EMBL" id="MEO3953455.1"/>
    </source>
</evidence>
<gene>
    <name evidence="1" type="ORF">ABH309_03225</name>
</gene>
<organism evidence="1 2">
    <name type="scientific">Chromobacterium piscinae</name>
    <dbReference type="NCBI Taxonomy" id="686831"/>
    <lineage>
        <taxon>Bacteria</taxon>
        <taxon>Pseudomonadati</taxon>
        <taxon>Pseudomonadota</taxon>
        <taxon>Betaproteobacteria</taxon>
        <taxon>Neisseriales</taxon>
        <taxon>Chromobacteriaceae</taxon>
        <taxon>Chromobacterium</taxon>
    </lineage>
</organism>
<accession>A0ABV0H1M2</accession>
<keyword evidence="2" id="KW-1185">Reference proteome</keyword>
<dbReference type="RefSeq" id="WP_346194304.1">
    <property type="nucleotide sequence ID" value="NZ_JBDJHV010000012.1"/>
</dbReference>
<proteinExistence type="predicted"/>
<comment type="caution">
    <text evidence="1">The sequence shown here is derived from an EMBL/GenBank/DDBJ whole genome shotgun (WGS) entry which is preliminary data.</text>
</comment>
<evidence type="ECO:0000313" key="2">
    <source>
        <dbReference type="Proteomes" id="UP001438292"/>
    </source>
</evidence>
<protein>
    <submittedName>
        <fullName evidence="1">Uncharacterized protein</fullName>
    </submittedName>
</protein>